<dbReference type="EMBL" id="JAODUO010001293">
    <property type="protein sequence ID" value="KAK2166978.1"/>
    <property type="molecule type" value="Genomic_DNA"/>
</dbReference>
<evidence type="ECO:0000313" key="2">
    <source>
        <dbReference type="Proteomes" id="UP001209878"/>
    </source>
</evidence>
<protein>
    <submittedName>
        <fullName evidence="1">Uncharacterized protein</fullName>
    </submittedName>
</protein>
<dbReference type="AlphaFoldDB" id="A0AAD9KAP2"/>
<proteinExistence type="predicted"/>
<accession>A0AAD9KAP2</accession>
<gene>
    <name evidence="1" type="ORF">NP493_1294g01038</name>
</gene>
<reference evidence="1" key="1">
    <citation type="journal article" date="2023" name="Mol. Biol. Evol.">
        <title>Third-Generation Sequencing Reveals the Adaptive Role of the Epigenome in Three Deep-Sea Polychaetes.</title>
        <authorList>
            <person name="Perez M."/>
            <person name="Aroh O."/>
            <person name="Sun Y."/>
            <person name="Lan Y."/>
            <person name="Juniper S.K."/>
            <person name="Young C.R."/>
            <person name="Angers B."/>
            <person name="Qian P.Y."/>
        </authorList>
    </citation>
    <scope>NUCLEOTIDE SEQUENCE</scope>
    <source>
        <strain evidence="1">R07B-5</strain>
    </source>
</reference>
<sequence>MQRSKQNPMYNWPPAVDSTGLERLVAARTQLCTFVSYAHYSMYKSSKHSHGWLYKSSCSLYLHTTAPPGVEVVSRSCDHTRATEVLRPRSGH</sequence>
<evidence type="ECO:0000313" key="1">
    <source>
        <dbReference type="EMBL" id="KAK2166978.1"/>
    </source>
</evidence>
<name>A0AAD9KAP2_RIDPI</name>
<dbReference type="Proteomes" id="UP001209878">
    <property type="component" value="Unassembled WGS sequence"/>
</dbReference>
<keyword evidence="2" id="KW-1185">Reference proteome</keyword>
<comment type="caution">
    <text evidence="1">The sequence shown here is derived from an EMBL/GenBank/DDBJ whole genome shotgun (WGS) entry which is preliminary data.</text>
</comment>
<organism evidence="1 2">
    <name type="scientific">Ridgeia piscesae</name>
    <name type="common">Tubeworm</name>
    <dbReference type="NCBI Taxonomy" id="27915"/>
    <lineage>
        <taxon>Eukaryota</taxon>
        <taxon>Metazoa</taxon>
        <taxon>Spiralia</taxon>
        <taxon>Lophotrochozoa</taxon>
        <taxon>Annelida</taxon>
        <taxon>Polychaeta</taxon>
        <taxon>Sedentaria</taxon>
        <taxon>Canalipalpata</taxon>
        <taxon>Sabellida</taxon>
        <taxon>Siboglinidae</taxon>
        <taxon>Ridgeia</taxon>
    </lineage>
</organism>